<dbReference type="InterPro" id="IPR046559">
    <property type="entry name" value="DUF6713"/>
</dbReference>
<feature type="transmembrane region" description="Helical" evidence="1">
    <location>
        <begin position="6"/>
        <end position="28"/>
    </location>
</feature>
<protein>
    <submittedName>
        <fullName evidence="2">DUF6713 family protein</fullName>
    </submittedName>
</protein>
<gene>
    <name evidence="2" type="ORF">ABE541_19645</name>
</gene>
<comment type="caution">
    <text evidence="2">The sequence shown here is derived from an EMBL/GenBank/DDBJ whole genome shotgun (WGS) entry which is preliminary data.</text>
</comment>
<dbReference type="RefSeq" id="WP_346582263.1">
    <property type="nucleotide sequence ID" value="NZ_JBDJLH010000002.1"/>
</dbReference>
<sequence>MDKHNLMYNMIAHSFFYLALVLFFMHEMDAVRCKEWRIFPGLALLKESWGYPIFILAHIPLFLFLIWGLTQPSENFIMGFDIFAILHFALHLLYLRHQKNEFKDWISWTIITGIAVFGTLDLLL</sequence>
<evidence type="ECO:0000313" key="3">
    <source>
        <dbReference type="Proteomes" id="UP001409291"/>
    </source>
</evidence>
<keyword evidence="1" id="KW-1133">Transmembrane helix</keyword>
<evidence type="ECO:0000313" key="2">
    <source>
        <dbReference type="EMBL" id="MEN5379490.1"/>
    </source>
</evidence>
<organism evidence="2 3">
    <name type="scientific">Sphingobacterium kitahiroshimense</name>
    <dbReference type="NCBI Taxonomy" id="470446"/>
    <lineage>
        <taxon>Bacteria</taxon>
        <taxon>Pseudomonadati</taxon>
        <taxon>Bacteroidota</taxon>
        <taxon>Sphingobacteriia</taxon>
        <taxon>Sphingobacteriales</taxon>
        <taxon>Sphingobacteriaceae</taxon>
        <taxon>Sphingobacterium</taxon>
    </lineage>
</organism>
<dbReference type="Proteomes" id="UP001409291">
    <property type="component" value="Unassembled WGS sequence"/>
</dbReference>
<dbReference type="EMBL" id="JBDJNQ010000010">
    <property type="protein sequence ID" value="MEN5379490.1"/>
    <property type="molecule type" value="Genomic_DNA"/>
</dbReference>
<feature type="transmembrane region" description="Helical" evidence="1">
    <location>
        <begin position="105"/>
        <end position="123"/>
    </location>
</feature>
<dbReference type="Pfam" id="PF20460">
    <property type="entry name" value="DUF6713"/>
    <property type="match status" value="1"/>
</dbReference>
<feature type="transmembrane region" description="Helical" evidence="1">
    <location>
        <begin position="76"/>
        <end position="93"/>
    </location>
</feature>
<evidence type="ECO:0000256" key="1">
    <source>
        <dbReference type="SAM" id="Phobius"/>
    </source>
</evidence>
<keyword evidence="3" id="KW-1185">Reference proteome</keyword>
<name>A0ABV0BXG2_9SPHI</name>
<keyword evidence="1" id="KW-0472">Membrane</keyword>
<accession>A0ABV0BXG2</accession>
<reference evidence="2 3" key="1">
    <citation type="submission" date="2024-04" db="EMBL/GenBank/DDBJ databases">
        <title>WGS of bacteria from Torrens River.</title>
        <authorList>
            <person name="Wyrsch E.R."/>
            <person name="Drigo B."/>
        </authorList>
    </citation>
    <scope>NUCLEOTIDE SEQUENCE [LARGE SCALE GENOMIC DNA]</scope>
    <source>
        <strain evidence="2 3">TWI391</strain>
    </source>
</reference>
<proteinExistence type="predicted"/>
<keyword evidence="1" id="KW-0812">Transmembrane</keyword>
<feature type="transmembrane region" description="Helical" evidence="1">
    <location>
        <begin position="49"/>
        <end position="70"/>
    </location>
</feature>